<name>A0AB36E4W5_9PAST</name>
<accession>A0AB36E4W5</accession>
<dbReference type="EMBL" id="JTJU01000009">
    <property type="protein sequence ID" value="OBX11672.1"/>
    <property type="molecule type" value="Genomic_DNA"/>
</dbReference>
<dbReference type="Pfam" id="PF12728">
    <property type="entry name" value="HTH_17"/>
    <property type="match status" value="1"/>
</dbReference>
<dbReference type="InterPro" id="IPR041657">
    <property type="entry name" value="HTH_17"/>
</dbReference>
<evidence type="ECO:0000313" key="2">
    <source>
        <dbReference type="EMBL" id="OBX11672.1"/>
    </source>
</evidence>
<comment type="caution">
    <text evidence="2">The sequence shown here is derived from an EMBL/GenBank/DDBJ whole genome shotgun (WGS) entry which is preliminary data.</text>
</comment>
<organism evidence="2 3">
    <name type="scientific">Gallibacterium salpingitidis</name>
    <dbReference type="NCBI Taxonomy" id="505341"/>
    <lineage>
        <taxon>Bacteria</taxon>
        <taxon>Pseudomonadati</taxon>
        <taxon>Pseudomonadota</taxon>
        <taxon>Gammaproteobacteria</taxon>
        <taxon>Pasteurellales</taxon>
        <taxon>Pasteurellaceae</taxon>
        <taxon>Gallibacterium</taxon>
    </lineage>
</organism>
<dbReference type="SUPFAM" id="SSF46955">
    <property type="entry name" value="Putative DNA-binding domain"/>
    <property type="match status" value="1"/>
</dbReference>
<evidence type="ECO:0000259" key="1">
    <source>
        <dbReference type="Pfam" id="PF12728"/>
    </source>
</evidence>
<feature type="domain" description="Helix-turn-helix" evidence="1">
    <location>
        <begin position="9"/>
        <end position="56"/>
    </location>
</feature>
<dbReference type="InterPro" id="IPR009061">
    <property type="entry name" value="DNA-bd_dom_put_sf"/>
</dbReference>
<dbReference type="AlphaFoldDB" id="A0AB36E4W5"/>
<gene>
    <name evidence="2" type="ORF">QV09_01805</name>
</gene>
<sequence length="68" mass="7966">MTLPRYAKAKDLCDLLGVSKSAIHKYRKEGNFPQPIKIGNSLRWNMAHVQEWIEQQEQSHNQLHHEGE</sequence>
<dbReference type="Proteomes" id="UP000092527">
    <property type="component" value="Unassembled WGS sequence"/>
</dbReference>
<reference evidence="2 3" key="1">
    <citation type="submission" date="2014-11" db="EMBL/GenBank/DDBJ databases">
        <title>Pan-genome of Gallibacterium spp.</title>
        <authorList>
            <person name="Kudirkiene E."/>
            <person name="Bojesen A.M."/>
        </authorList>
    </citation>
    <scope>NUCLEOTIDE SEQUENCE [LARGE SCALE GENOMIC DNA]</scope>
    <source>
        <strain evidence="2 3">18469/18</strain>
    </source>
</reference>
<dbReference type="Gene3D" id="1.10.238.160">
    <property type="match status" value="1"/>
</dbReference>
<protein>
    <recommendedName>
        <fullName evidence="1">Helix-turn-helix domain-containing protein</fullName>
    </recommendedName>
</protein>
<evidence type="ECO:0000313" key="3">
    <source>
        <dbReference type="Proteomes" id="UP000092527"/>
    </source>
</evidence>
<proteinExistence type="predicted"/>